<dbReference type="SMART" id="SM00298">
    <property type="entry name" value="CHROMO"/>
    <property type="match status" value="1"/>
</dbReference>
<dbReference type="InterPro" id="IPR001584">
    <property type="entry name" value="Integrase_cat-core"/>
</dbReference>
<dbReference type="SUPFAM" id="SSF53098">
    <property type="entry name" value="Ribonuclease H-like"/>
    <property type="match status" value="1"/>
</dbReference>
<evidence type="ECO:0000313" key="4">
    <source>
        <dbReference type="Proteomes" id="UP000663879"/>
    </source>
</evidence>
<dbReference type="InterPro" id="IPR050951">
    <property type="entry name" value="Retrovirus_Pol_polyprotein"/>
</dbReference>
<sequence length="683" mass="79524">MTQDIKDQIARCIQCIKYNNSGTKEHTAKSIPVTGLHDKIGIDLVLGLPKTSSGFLGVLVIIEYLSKFVWAVPIKSKEAKEAKQLFEYISLFGAPKSIQSDQGKEFLNKLIAELTKISGVEHRITSAYHPRTNGLVENFNKTLICCIRKHAEENPIKWDDWLPFVLMAYRSRIHPSTKFTPFELFFGRKMNNLEDWSNQKEEEEEYALYRRSEEIRKLYNFNVPMALDSVEKSQERQRQVQNRRENSKISEEIIENGTKVFIKAVGLQNKLEPKFYGPYTVVGQTPNGNYWLENSKNKKLKTLYPRSRLKVVPSEVGVEEDCDKRPHEEVEEIIKHRKRNGKIQYLVKWKDFPDDQNEWVNEDDFDTTEIIEEYQRKITKETNQVGLNAVAEIKGKSSKSVRFSKALLFISILAFCMVTSNAIVIRENFRYCTVGKHSPILTGKDSCDHLHQGLRFQSQDTFILEKRQNMVEGYGYICEKTQIVVTTWENFWGNWRKSRVENPIKVSREECLYMAFSEKCMDSKMTCSHSECILNQEPKEKYEYFREMSFESYHCKVSKKHISSKNKNQPFHFGAASCSPNSFECFEGSKTLVWQPSIIKNCEFRRLNKLIRLNVTNSLAVADSENLFFQIIESKFDRNCKINITKTAEGIYLSADKEAKDLEIFENEINEKNHQILQTIHDD</sequence>
<dbReference type="AlphaFoldDB" id="A0A813WM37"/>
<dbReference type="PROSITE" id="PS50013">
    <property type="entry name" value="CHROMO_2"/>
    <property type="match status" value="1"/>
</dbReference>
<dbReference type="Gene3D" id="2.40.50.40">
    <property type="match status" value="1"/>
</dbReference>
<gene>
    <name evidence="3" type="ORF">OXX778_LOCUS9241</name>
</gene>
<name>A0A813WM37_9BILA</name>
<dbReference type="InterPro" id="IPR012337">
    <property type="entry name" value="RNaseH-like_sf"/>
</dbReference>
<dbReference type="EMBL" id="CAJNOC010001347">
    <property type="protein sequence ID" value="CAF0856919.1"/>
    <property type="molecule type" value="Genomic_DNA"/>
</dbReference>
<proteinExistence type="predicted"/>
<keyword evidence="4" id="KW-1185">Reference proteome</keyword>
<dbReference type="InterPro" id="IPR016197">
    <property type="entry name" value="Chromo-like_dom_sf"/>
</dbReference>
<accession>A0A813WM37</accession>
<dbReference type="Pfam" id="PF00665">
    <property type="entry name" value="rve"/>
    <property type="match status" value="1"/>
</dbReference>
<evidence type="ECO:0000259" key="1">
    <source>
        <dbReference type="PROSITE" id="PS50013"/>
    </source>
</evidence>
<dbReference type="InterPro" id="IPR036397">
    <property type="entry name" value="RNaseH_sf"/>
</dbReference>
<dbReference type="Gene3D" id="3.30.420.10">
    <property type="entry name" value="Ribonuclease H-like superfamily/Ribonuclease H"/>
    <property type="match status" value="1"/>
</dbReference>
<evidence type="ECO:0000259" key="2">
    <source>
        <dbReference type="PROSITE" id="PS50994"/>
    </source>
</evidence>
<dbReference type="SUPFAM" id="SSF54160">
    <property type="entry name" value="Chromo domain-like"/>
    <property type="match status" value="1"/>
</dbReference>
<feature type="domain" description="Integrase catalytic" evidence="2">
    <location>
        <begin position="28"/>
        <end position="189"/>
    </location>
</feature>
<dbReference type="GO" id="GO:0003676">
    <property type="term" value="F:nucleic acid binding"/>
    <property type="evidence" value="ECO:0007669"/>
    <property type="project" value="InterPro"/>
</dbReference>
<feature type="domain" description="Chromo" evidence="1">
    <location>
        <begin position="328"/>
        <end position="377"/>
    </location>
</feature>
<dbReference type="InterPro" id="IPR000953">
    <property type="entry name" value="Chromo/chromo_shadow_dom"/>
</dbReference>
<evidence type="ECO:0000313" key="3">
    <source>
        <dbReference type="EMBL" id="CAF0856919.1"/>
    </source>
</evidence>
<dbReference type="OrthoDB" id="6378618at2759"/>
<dbReference type="PANTHER" id="PTHR37984:SF5">
    <property type="entry name" value="PROTEIN NYNRIN-LIKE"/>
    <property type="match status" value="1"/>
</dbReference>
<comment type="caution">
    <text evidence="3">The sequence shown here is derived from an EMBL/GenBank/DDBJ whole genome shotgun (WGS) entry which is preliminary data.</text>
</comment>
<organism evidence="3 4">
    <name type="scientific">Brachionus calyciflorus</name>
    <dbReference type="NCBI Taxonomy" id="104777"/>
    <lineage>
        <taxon>Eukaryota</taxon>
        <taxon>Metazoa</taxon>
        <taxon>Spiralia</taxon>
        <taxon>Gnathifera</taxon>
        <taxon>Rotifera</taxon>
        <taxon>Eurotatoria</taxon>
        <taxon>Monogononta</taxon>
        <taxon>Pseudotrocha</taxon>
        <taxon>Ploima</taxon>
        <taxon>Brachionidae</taxon>
        <taxon>Brachionus</taxon>
    </lineage>
</organism>
<dbReference type="Pfam" id="PF00385">
    <property type="entry name" value="Chromo"/>
    <property type="match status" value="1"/>
</dbReference>
<dbReference type="FunFam" id="3.30.420.10:FF:000032">
    <property type="entry name" value="Retrovirus-related Pol polyprotein from transposon 297-like Protein"/>
    <property type="match status" value="1"/>
</dbReference>
<dbReference type="InterPro" id="IPR023780">
    <property type="entry name" value="Chromo_domain"/>
</dbReference>
<dbReference type="PANTHER" id="PTHR37984">
    <property type="entry name" value="PROTEIN CBG26694"/>
    <property type="match status" value="1"/>
</dbReference>
<dbReference type="PROSITE" id="PS50994">
    <property type="entry name" value="INTEGRASE"/>
    <property type="match status" value="1"/>
</dbReference>
<reference evidence="3" key="1">
    <citation type="submission" date="2021-02" db="EMBL/GenBank/DDBJ databases">
        <authorList>
            <person name="Nowell W R."/>
        </authorList>
    </citation>
    <scope>NUCLEOTIDE SEQUENCE</scope>
    <source>
        <strain evidence="3">Ploen Becks lab</strain>
    </source>
</reference>
<dbReference type="GO" id="GO:0015074">
    <property type="term" value="P:DNA integration"/>
    <property type="evidence" value="ECO:0007669"/>
    <property type="project" value="InterPro"/>
</dbReference>
<dbReference type="Proteomes" id="UP000663879">
    <property type="component" value="Unassembled WGS sequence"/>
</dbReference>
<protein>
    <submittedName>
        <fullName evidence="3">Uncharacterized protein</fullName>
    </submittedName>
</protein>